<proteinExistence type="predicted"/>
<reference evidence="2 3" key="1">
    <citation type="journal article" date="2022" name="Nat. Genet.">
        <title>Improved pea reference genome and pan-genome highlight genomic features and evolutionary characteristics.</title>
        <authorList>
            <person name="Yang T."/>
            <person name="Liu R."/>
            <person name="Luo Y."/>
            <person name="Hu S."/>
            <person name="Wang D."/>
            <person name="Wang C."/>
            <person name="Pandey M.K."/>
            <person name="Ge S."/>
            <person name="Xu Q."/>
            <person name="Li N."/>
            <person name="Li G."/>
            <person name="Huang Y."/>
            <person name="Saxena R.K."/>
            <person name="Ji Y."/>
            <person name="Li M."/>
            <person name="Yan X."/>
            <person name="He Y."/>
            <person name="Liu Y."/>
            <person name="Wang X."/>
            <person name="Xiang C."/>
            <person name="Varshney R.K."/>
            <person name="Ding H."/>
            <person name="Gao S."/>
            <person name="Zong X."/>
        </authorList>
    </citation>
    <scope>NUCLEOTIDE SEQUENCE [LARGE SCALE GENOMIC DNA]</scope>
    <source>
        <strain evidence="2 3">cv. Zhongwan 6</strain>
    </source>
</reference>
<dbReference type="Pfam" id="PF24924">
    <property type="entry name" value="DUF7745"/>
    <property type="match status" value="1"/>
</dbReference>
<dbReference type="PANTHER" id="PTHR48154">
    <property type="entry name" value="PROTEIN, PUTATIVE-RELATED"/>
    <property type="match status" value="1"/>
</dbReference>
<accession>A0A9D4VI46</accession>
<dbReference type="Proteomes" id="UP001058974">
    <property type="component" value="Chromosome 7"/>
</dbReference>
<feature type="domain" description="DUF7745" evidence="1">
    <location>
        <begin position="125"/>
        <end position="327"/>
    </location>
</feature>
<evidence type="ECO:0000259" key="1">
    <source>
        <dbReference type="Pfam" id="PF24924"/>
    </source>
</evidence>
<dbReference type="Gramene" id="Psat07G0120000-T1">
    <property type="protein sequence ID" value="KAI5384090.1"/>
    <property type="gene ID" value="KIW84_071200"/>
</dbReference>
<dbReference type="InterPro" id="IPR056647">
    <property type="entry name" value="DUF7745"/>
</dbReference>
<organism evidence="2 3">
    <name type="scientific">Pisum sativum</name>
    <name type="common">Garden pea</name>
    <name type="synonym">Lathyrus oleraceus</name>
    <dbReference type="NCBI Taxonomy" id="3888"/>
    <lineage>
        <taxon>Eukaryota</taxon>
        <taxon>Viridiplantae</taxon>
        <taxon>Streptophyta</taxon>
        <taxon>Embryophyta</taxon>
        <taxon>Tracheophyta</taxon>
        <taxon>Spermatophyta</taxon>
        <taxon>Magnoliopsida</taxon>
        <taxon>eudicotyledons</taxon>
        <taxon>Gunneridae</taxon>
        <taxon>Pentapetalae</taxon>
        <taxon>rosids</taxon>
        <taxon>fabids</taxon>
        <taxon>Fabales</taxon>
        <taxon>Fabaceae</taxon>
        <taxon>Papilionoideae</taxon>
        <taxon>50 kb inversion clade</taxon>
        <taxon>NPAAA clade</taxon>
        <taxon>Hologalegina</taxon>
        <taxon>IRL clade</taxon>
        <taxon>Fabeae</taxon>
        <taxon>Lathyrus</taxon>
    </lineage>
</organism>
<keyword evidence="3" id="KW-1185">Reference proteome</keyword>
<evidence type="ECO:0000313" key="3">
    <source>
        <dbReference type="Proteomes" id="UP001058974"/>
    </source>
</evidence>
<sequence>MASRKTIRINLVAISPQLKDLVSELPDHAQFNKKHGHLLNLATTGFKEDMMRVLFQFFDPKHHCFTFPDYQLVPTLEEFSQLLGIPILDQIPFSGLEKILKSEEVAAALHMTKPDIETNWVTRSGMKDVLALLIYGLVLFPNPDQFIDMNAIQIFLTHNPVPTLLGDILHSLHTRTMKKQGTLMCCVPLLSRWFISHLPQSILKNDQNLKWSQRIMALSHLDIRWCSNLRENVIIIDRCGEFPNVPLMGIRGGITYNPTLALRQFGYARRDGPHEMIIQGIVFDYDNDSQGLRQRFVRAWGMVKRSNLGKKNSIPMEPYLRWVRARARELVMPYLAVGLLIVESEVEGGTSQIIPYPDMPTDVEELKRSWTQLREERDTFEAQFNAERKKVLELTSQLNEERRLNAYLRPKRSRPWET</sequence>
<dbReference type="EMBL" id="JAMSHJ010000007">
    <property type="protein sequence ID" value="KAI5384090.1"/>
    <property type="molecule type" value="Genomic_DNA"/>
</dbReference>
<name>A0A9D4VI46_PEA</name>
<dbReference type="AlphaFoldDB" id="A0A9D4VI46"/>
<evidence type="ECO:0000313" key="2">
    <source>
        <dbReference type="EMBL" id="KAI5384090.1"/>
    </source>
</evidence>
<protein>
    <recommendedName>
        <fullName evidence="1">DUF7745 domain-containing protein</fullName>
    </recommendedName>
</protein>
<gene>
    <name evidence="2" type="ORF">KIW84_071200</name>
</gene>
<dbReference type="PANTHER" id="PTHR48154:SF1">
    <property type="entry name" value="PROTEIN, PUTATIVE-RELATED"/>
    <property type="match status" value="1"/>
</dbReference>
<comment type="caution">
    <text evidence="2">The sequence shown here is derived from an EMBL/GenBank/DDBJ whole genome shotgun (WGS) entry which is preliminary data.</text>
</comment>